<feature type="region of interest" description="Disordered" evidence="1">
    <location>
        <begin position="1"/>
        <end position="55"/>
    </location>
</feature>
<dbReference type="RefSeq" id="WP_074590811.1">
    <property type="nucleotide sequence ID" value="NZ_FNEI01000016.1"/>
</dbReference>
<dbReference type="GO" id="GO:0006353">
    <property type="term" value="P:DNA-templated transcription termination"/>
    <property type="evidence" value="ECO:0007669"/>
    <property type="project" value="InterPro"/>
</dbReference>
<gene>
    <name evidence="3" type="ORF">SAMN05216555_11634</name>
</gene>
<protein>
    <submittedName>
        <fullName evidence="3">Rho termination factor, N-terminal domain</fullName>
    </submittedName>
</protein>
<feature type="compositionally biased region" description="Basic and acidic residues" evidence="1">
    <location>
        <begin position="8"/>
        <end position="29"/>
    </location>
</feature>
<dbReference type="EMBL" id="FNEI01000016">
    <property type="protein sequence ID" value="SDJ75831.1"/>
    <property type="molecule type" value="Genomic_DNA"/>
</dbReference>
<evidence type="ECO:0000259" key="2">
    <source>
        <dbReference type="Pfam" id="PF07498"/>
    </source>
</evidence>
<dbReference type="Pfam" id="PF23855">
    <property type="entry name" value="DUF7218"/>
    <property type="match status" value="1"/>
</dbReference>
<proteinExistence type="predicted"/>
<evidence type="ECO:0000313" key="4">
    <source>
        <dbReference type="Proteomes" id="UP000182130"/>
    </source>
</evidence>
<name>A0A1G8WCB4_9MICC</name>
<dbReference type="InterPro" id="IPR055642">
    <property type="entry name" value="DUF7218"/>
</dbReference>
<dbReference type="InterPro" id="IPR036269">
    <property type="entry name" value="Rho_N_sf"/>
</dbReference>
<reference evidence="4" key="1">
    <citation type="submission" date="2016-10" db="EMBL/GenBank/DDBJ databases">
        <authorList>
            <person name="Varghese N."/>
            <person name="Submissions S."/>
        </authorList>
    </citation>
    <scope>NUCLEOTIDE SEQUENCE [LARGE SCALE GENOMIC DNA]</scope>
    <source>
        <strain evidence="4">CGMCC 1.10783</strain>
    </source>
</reference>
<sequence length="88" mass="9627">MPGKKTPSLKDPELYEELRDEGASKEKAARISNAAAKEGRKKVGSRGGNATDYEDRTVPELKARAKELGLKGYSSKTKAQLIDAIRNH</sequence>
<dbReference type="Pfam" id="PF07498">
    <property type="entry name" value="Rho_N"/>
    <property type="match status" value="1"/>
</dbReference>
<dbReference type="InterPro" id="IPR011112">
    <property type="entry name" value="Rho-like_N"/>
</dbReference>
<dbReference type="Proteomes" id="UP000182130">
    <property type="component" value="Unassembled WGS sequence"/>
</dbReference>
<dbReference type="InterPro" id="IPR036361">
    <property type="entry name" value="SAP_dom_sf"/>
</dbReference>
<keyword evidence="4" id="KW-1185">Reference proteome</keyword>
<dbReference type="STRING" id="1045773.SAMN05216555_11634"/>
<dbReference type="AlphaFoldDB" id="A0A1G8WCB4"/>
<organism evidence="3 4">
    <name type="scientific">Arthrobacter cupressi</name>
    <dbReference type="NCBI Taxonomy" id="1045773"/>
    <lineage>
        <taxon>Bacteria</taxon>
        <taxon>Bacillati</taxon>
        <taxon>Actinomycetota</taxon>
        <taxon>Actinomycetes</taxon>
        <taxon>Micrococcales</taxon>
        <taxon>Micrococcaceae</taxon>
        <taxon>Arthrobacter</taxon>
    </lineage>
</organism>
<feature type="domain" description="Rho termination factor-like N-terminal" evidence="2">
    <location>
        <begin position="53"/>
        <end position="85"/>
    </location>
</feature>
<evidence type="ECO:0000313" key="3">
    <source>
        <dbReference type="EMBL" id="SDJ75831.1"/>
    </source>
</evidence>
<dbReference type="SUPFAM" id="SSF68912">
    <property type="entry name" value="Rho N-terminal domain-like"/>
    <property type="match status" value="1"/>
</dbReference>
<dbReference type="Gene3D" id="1.10.720.30">
    <property type="entry name" value="SAP domain"/>
    <property type="match status" value="1"/>
</dbReference>
<evidence type="ECO:0000256" key="1">
    <source>
        <dbReference type="SAM" id="MobiDB-lite"/>
    </source>
</evidence>
<accession>A0A1G8WCB4</accession>
<dbReference type="OrthoDB" id="215254at2"/>